<accession>A0A183LMY7</accession>
<reference evidence="1 2" key="1">
    <citation type="submission" date="2018-11" db="EMBL/GenBank/DDBJ databases">
        <authorList>
            <consortium name="Pathogen Informatics"/>
        </authorList>
    </citation>
    <scope>NUCLEOTIDE SEQUENCE [LARGE SCALE GENOMIC DNA]</scope>
    <source>
        <strain evidence="1 2">Zambia</strain>
    </source>
</reference>
<dbReference type="AlphaFoldDB" id="A0A183LMY7"/>
<evidence type="ECO:0000313" key="2">
    <source>
        <dbReference type="Proteomes" id="UP000277204"/>
    </source>
</evidence>
<protein>
    <submittedName>
        <fullName evidence="1">Uncharacterized protein</fullName>
    </submittedName>
</protein>
<organism evidence="1 2">
    <name type="scientific">Schistosoma margrebowiei</name>
    <dbReference type="NCBI Taxonomy" id="48269"/>
    <lineage>
        <taxon>Eukaryota</taxon>
        <taxon>Metazoa</taxon>
        <taxon>Spiralia</taxon>
        <taxon>Lophotrochozoa</taxon>
        <taxon>Platyhelminthes</taxon>
        <taxon>Trematoda</taxon>
        <taxon>Digenea</taxon>
        <taxon>Strigeidida</taxon>
        <taxon>Schistosomatoidea</taxon>
        <taxon>Schistosomatidae</taxon>
        <taxon>Schistosoma</taxon>
    </lineage>
</organism>
<proteinExistence type="predicted"/>
<name>A0A183LMY7_9TREM</name>
<dbReference type="Proteomes" id="UP000277204">
    <property type="component" value="Unassembled WGS sequence"/>
</dbReference>
<sequence>MTSQNQIFFIVWVISVTNNVVKCFNTIHCIFFKSIQISFPTELA</sequence>
<dbReference type="EMBL" id="UZAI01001733">
    <property type="protein sequence ID" value="VDO64819.1"/>
    <property type="molecule type" value="Genomic_DNA"/>
</dbReference>
<keyword evidence="2" id="KW-1185">Reference proteome</keyword>
<gene>
    <name evidence="1" type="ORF">SMRZ_LOCUS5162</name>
</gene>
<evidence type="ECO:0000313" key="1">
    <source>
        <dbReference type="EMBL" id="VDO64819.1"/>
    </source>
</evidence>